<comment type="caution">
    <text evidence="3">The sequence shown here is derived from an EMBL/GenBank/DDBJ whole genome shotgun (WGS) entry which is preliminary data.</text>
</comment>
<dbReference type="InterPro" id="IPR008704">
    <property type="entry name" value="Endonuclease_Zinc-binding_loop"/>
</dbReference>
<evidence type="ECO:0000313" key="4">
    <source>
        <dbReference type="Proteomes" id="UP000663832"/>
    </source>
</evidence>
<dbReference type="OrthoDB" id="10388405at2759"/>
<proteinExistence type="predicted"/>
<dbReference type="GO" id="GO:0004519">
    <property type="term" value="F:endonuclease activity"/>
    <property type="evidence" value="ECO:0007669"/>
    <property type="project" value="InterPro"/>
</dbReference>
<gene>
    <name evidence="2" type="ORF">BJG266_LOCUS43553</name>
    <name evidence="3" type="ORF">QVE165_LOCUS60487</name>
</gene>
<organism evidence="3 4">
    <name type="scientific">Adineta steineri</name>
    <dbReference type="NCBI Taxonomy" id="433720"/>
    <lineage>
        <taxon>Eukaryota</taxon>
        <taxon>Metazoa</taxon>
        <taxon>Spiralia</taxon>
        <taxon>Gnathifera</taxon>
        <taxon>Rotifera</taxon>
        <taxon>Eurotatoria</taxon>
        <taxon>Bdelloidea</taxon>
        <taxon>Adinetida</taxon>
        <taxon>Adinetidae</taxon>
        <taxon>Adineta</taxon>
    </lineage>
</organism>
<dbReference type="Pfam" id="PF05551">
    <property type="entry name" value="zf-His_Me_endon"/>
    <property type="match status" value="1"/>
</dbReference>
<accession>A0A816EDP0</accession>
<dbReference type="Proteomes" id="UP000663877">
    <property type="component" value="Unassembled WGS sequence"/>
</dbReference>
<dbReference type="Gene3D" id="3.90.75.10">
    <property type="entry name" value="Homing Intron 3 (I-ppo) Encoded Endonuclease, Chain A"/>
    <property type="match status" value="1"/>
</dbReference>
<keyword evidence="4" id="KW-1185">Reference proteome</keyword>
<dbReference type="InterPro" id="IPR044930">
    <property type="entry name" value="Homing_endonuclease_His-Me"/>
</dbReference>
<evidence type="ECO:0000313" key="3">
    <source>
        <dbReference type="EMBL" id="CAF1646440.1"/>
    </source>
</evidence>
<dbReference type="EMBL" id="CAJNOM010003513">
    <property type="protein sequence ID" value="CAF1646440.1"/>
    <property type="molecule type" value="Genomic_DNA"/>
</dbReference>
<sequence length="317" mass="36810">MEEKIIYWANTAKTKFTSDGLITFNRIFKNNPTPTDEDLSNIAKELESDTKTIREKFRRRHRHLKTRKTPTKKKVVITKAEKNINDDKQRSTTFLKNLNNREAKLFMNYMINEDKCIDYINNHHVPKSININDIWKMTSDDHRNGEYFSKWMRCLLPKEYETSLPPHNPRLSLNKNGTMPSKLQDKINSFCRKQTIAHFNILKHHIVLRATDPSFTNLTNRKNAKTGSHLCDTNGCVLSEHLVIENFDINLSRTRCQGVTLLVRLGNETSVGRIIQAAACRHGIINDDGGFKNSCRKLKIYVQDETSINYCKSLLKK</sequence>
<feature type="domain" description="Zinc-binding loop region of homing endonuclease" evidence="1">
    <location>
        <begin position="197"/>
        <end position="268"/>
    </location>
</feature>
<dbReference type="Proteomes" id="UP000663832">
    <property type="component" value="Unassembled WGS sequence"/>
</dbReference>
<dbReference type="EMBL" id="CAJNOI010003165">
    <property type="protein sequence ID" value="CAF1507929.1"/>
    <property type="molecule type" value="Genomic_DNA"/>
</dbReference>
<dbReference type="AlphaFoldDB" id="A0A816EDP0"/>
<dbReference type="SUPFAM" id="SSF54060">
    <property type="entry name" value="His-Me finger endonucleases"/>
    <property type="match status" value="1"/>
</dbReference>
<evidence type="ECO:0000259" key="1">
    <source>
        <dbReference type="Pfam" id="PF05551"/>
    </source>
</evidence>
<reference evidence="3" key="1">
    <citation type="submission" date="2021-02" db="EMBL/GenBank/DDBJ databases">
        <authorList>
            <person name="Nowell W R."/>
        </authorList>
    </citation>
    <scope>NUCLEOTIDE SEQUENCE</scope>
</reference>
<evidence type="ECO:0000313" key="2">
    <source>
        <dbReference type="EMBL" id="CAF1507929.1"/>
    </source>
</evidence>
<dbReference type="InterPro" id="IPR044925">
    <property type="entry name" value="His-Me_finger_sf"/>
</dbReference>
<name>A0A816EDP0_9BILA</name>
<protein>
    <recommendedName>
        <fullName evidence="1">Zinc-binding loop region of homing endonuclease domain-containing protein</fullName>
    </recommendedName>
</protein>